<dbReference type="Gene3D" id="3.40.50.1820">
    <property type="entry name" value="alpha/beta hydrolase"/>
    <property type="match status" value="1"/>
</dbReference>
<dbReference type="Proteomes" id="UP000598217">
    <property type="component" value="Unassembled WGS sequence"/>
</dbReference>
<evidence type="ECO:0000313" key="2">
    <source>
        <dbReference type="EMBL" id="MBE1457680.1"/>
    </source>
</evidence>
<keyword evidence="3" id="KW-1185">Reference proteome</keyword>
<gene>
    <name evidence="2" type="ORF">H4W79_001894</name>
</gene>
<organism evidence="2 3">
    <name type="scientific">Nocardiopsis terrae</name>
    <dbReference type="NCBI Taxonomy" id="372655"/>
    <lineage>
        <taxon>Bacteria</taxon>
        <taxon>Bacillati</taxon>
        <taxon>Actinomycetota</taxon>
        <taxon>Actinomycetes</taxon>
        <taxon>Streptosporangiales</taxon>
        <taxon>Nocardiopsidaceae</taxon>
        <taxon>Nocardiopsis</taxon>
    </lineage>
</organism>
<comment type="caution">
    <text evidence="2">The sequence shown here is derived from an EMBL/GenBank/DDBJ whole genome shotgun (WGS) entry which is preliminary data.</text>
</comment>
<evidence type="ECO:0000259" key="1">
    <source>
        <dbReference type="Pfam" id="PF12695"/>
    </source>
</evidence>
<dbReference type="InterPro" id="IPR029059">
    <property type="entry name" value="AB_hydrolase_5"/>
</dbReference>
<name>A0ABR9HFU2_9ACTN</name>
<protein>
    <submittedName>
        <fullName evidence="2">Pimeloyl-ACP methyl ester carboxylesterase</fullName>
    </submittedName>
</protein>
<dbReference type="Pfam" id="PF12695">
    <property type="entry name" value="Abhydrolase_5"/>
    <property type="match status" value="1"/>
</dbReference>
<reference evidence="2 3" key="1">
    <citation type="submission" date="2020-10" db="EMBL/GenBank/DDBJ databases">
        <title>Sequencing the genomes of 1000 actinobacteria strains.</title>
        <authorList>
            <person name="Klenk H.-P."/>
        </authorList>
    </citation>
    <scope>NUCLEOTIDE SEQUENCE [LARGE SCALE GENOMIC DNA]</scope>
    <source>
        <strain evidence="2 3">DSM 45157</strain>
    </source>
</reference>
<feature type="domain" description="Alpha/beta hydrolase fold-5" evidence="1">
    <location>
        <begin position="75"/>
        <end position="242"/>
    </location>
</feature>
<evidence type="ECO:0000313" key="3">
    <source>
        <dbReference type="Proteomes" id="UP000598217"/>
    </source>
</evidence>
<dbReference type="RefSeq" id="WP_191271182.1">
    <property type="nucleotide sequence ID" value="NZ_BMXJ01000004.1"/>
</dbReference>
<proteinExistence type="predicted"/>
<dbReference type="EMBL" id="JADBDY010000001">
    <property type="protein sequence ID" value="MBE1457680.1"/>
    <property type="molecule type" value="Genomic_DNA"/>
</dbReference>
<dbReference type="InterPro" id="IPR029058">
    <property type="entry name" value="AB_hydrolase_fold"/>
</dbReference>
<accession>A0ABR9HFU2</accession>
<sequence length="257" mass="26745">MGARRSRAGRVLLWTLAAVTALLLVAGAAFAVWVLNPYQAEPEPLARAADDPAVLVEHREDAVLIAPAENPSGTGVVFYSGARVEADAYAAVWAPVVAETGLTVVLPDLRLNLALLDSARAETAVAEAPGVETWYLGGHSMGGAFAAQHLGSGDGATDWEGLVLWASYAVAAADLADREDLRVLSVAGGRDGVLTSEKIAEQRPNLPEDAAMEVIEGMNHAQFGSYGHQAGDGEPELTDEQAHQALAEVTGAFLAPS</sequence>
<dbReference type="SUPFAM" id="SSF53474">
    <property type="entry name" value="alpha/beta-Hydrolases"/>
    <property type="match status" value="1"/>
</dbReference>